<keyword evidence="3" id="KW-1185">Reference proteome</keyword>
<dbReference type="EMBL" id="JAIXMP010000007">
    <property type="protein sequence ID" value="KAI9270705.1"/>
    <property type="molecule type" value="Genomic_DNA"/>
</dbReference>
<feature type="region of interest" description="Disordered" evidence="1">
    <location>
        <begin position="128"/>
        <end position="151"/>
    </location>
</feature>
<proteinExistence type="predicted"/>
<evidence type="ECO:0000313" key="3">
    <source>
        <dbReference type="Proteomes" id="UP001209540"/>
    </source>
</evidence>
<sequence length="151" mass="17623">MGLRSGTDLCCTFRDYFTPINGNLVRWVLQLQIAVFPMFLDNFNENAEDFYLRVYSNNYNRGESFIVPGDTRLDEAFDDVYDDLEGVNNYYEGTEDEDDVNDDSGAYEIERQDDVGVDRVALNRLYEEIENEEETNDEEENEQKSLVAYVQ</sequence>
<feature type="compositionally biased region" description="Acidic residues" evidence="1">
    <location>
        <begin position="128"/>
        <end position="141"/>
    </location>
</feature>
<gene>
    <name evidence="2" type="ORF">BDA99DRAFT_534817</name>
</gene>
<dbReference type="Proteomes" id="UP001209540">
    <property type="component" value="Unassembled WGS sequence"/>
</dbReference>
<reference evidence="2" key="1">
    <citation type="journal article" date="2022" name="IScience">
        <title>Evolution of zygomycete secretomes and the origins of terrestrial fungal ecologies.</title>
        <authorList>
            <person name="Chang Y."/>
            <person name="Wang Y."/>
            <person name="Mondo S."/>
            <person name="Ahrendt S."/>
            <person name="Andreopoulos W."/>
            <person name="Barry K."/>
            <person name="Beard J."/>
            <person name="Benny G.L."/>
            <person name="Blankenship S."/>
            <person name="Bonito G."/>
            <person name="Cuomo C."/>
            <person name="Desiro A."/>
            <person name="Gervers K.A."/>
            <person name="Hundley H."/>
            <person name="Kuo A."/>
            <person name="LaButti K."/>
            <person name="Lang B.F."/>
            <person name="Lipzen A."/>
            <person name="O'Donnell K."/>
            <person name="Pangilinan J."/>
            <person name="Reynolds N."/>
            <person name="Sandor L."/>
            <person name="Smith M.E."/>
            <person name="Tsang A."/>
            <person name="Grigoriev I.V."/>
            <person name="Stajich J.E."/>
            <person name="Spatafora J.W."/>
        </authorList>
    </citation>
    <scope>NUCLEOTIDE SEQUENCE</scope>
    <source>
        <strain evidence="2">RSA 2281</strain>
    </source>
</reference>
<organism evidence="2 3">
    <name type="scientific">Phascolomyces articulosus</name>
    <dbReference type="NCBI Taxonomy" id="60185"/>
    <lineage>
        <taxon>Eukaryota</taxon>
        <taxon>Fungi</taxon>
        <taxon>Fungi incertae sedis</taxon>
        <taxon>Mucoromycota</taxon>
        <taxon>Mucoromycotina</taxon>
        <taxon>Mucoromycetes</taxon>
        <taxon>Mucorales</taxon>
        <taxon>Lichtheimiaceae</taxon>
        <taxon>Phascolomyces</taxon>
    </lineage>
</organism>
<name>A0AAD5PH18_9FUNG</name>
<evidence type="ECO:0000313" key="2">
    <source>
        <dbReference type="EMBL" id="KAI9270705.1"/>
    </source>
</evidence>
<comment type="caution">
    <text evidence="2">The sequence shown here is derived from an EMBL/GenBank/DDBJ whole genome shotgun (WGS) entry which is preliminary data.</text>
</comment>
<accession>A0AAD5PH18</accession>
<evidence type="ECO:0000256" key="1">
    <source>
        <dbReference type="SAM" id="MobiDB-lite"/>
    </source>
</evidence>
<dbReference type="AlphaFoldDB" id="A0AAD5PH18"/>
<protein>
    <submittedName>
        <fullName evidence="2">Uncharacterized protein</fullName>
    </submittedName>
</protein>
<reference evidence="2" key="2">
    <citation type="submission" date="2023-02" db="EMBL/GenBank/DDBJ databases">
        <authorList>
            <consortium name="DOE Joint Genome Institute"/>
            <person name="Mondo S.J."/>
            <person name="Chang Y."/>
            <person name="Wang Y."/>
            <person name="Ahrendt S."/>
            <person name="Andreopoulos W."/>
            <person name="Barry K."/>
            <person name="Beard J."/>
            <person name="Benny G.L."/>
            <person name="Blankenship S."/>
            <person name="Bonito G."/>
            <person name="Cuomo C."/>
            <person name="Desiro A."/>
            <person name="Gervers K.A."/>
            <person name="Hundley H."/>
            <person name="Kuo A."/>
            <person name="LaButti K."/>
            <person name="Lang B.F."/>
            <person name="Lipzen A."/>
            <person name="O'Donnell K."/>
            <person name="Pangilinan J."/>
            <person name="Reynolds N."/>
            <person name="Sandor L."/>
            <person name="Smith M.W."/>
            <person name="Tsang A."/>
            <person name="Grigoriev I.V."/>
            <person name="Stajich J.E."/>
            <person name="Spatafora J.W."/>
        </authorList>
    </citation>
    <scope>NUCLEOTIDE SEQUENCE</scope>
    <source>
        <strain evidence="2">RSA 2281</strain>
    </source>
</reference>